<dbReference type="Proteomes" id="UP000295345">
    <property type="component" value="Unassembled WGS sequence"/>
</dbReference>
<keyword evidence="1" id="KW-0472">Membrane</keyword>
<protein>
    <submittedName>
        <fullName evidence="2">Uncharacterized protein</fullName>
    </submittedName>
</protein>
<dbReference type="RefSeq" id="WP_132819829.1">
    <property type="nucleotide sequence ID" value="NZ_SMKI01000250.1"/>
</dbReference>
<reference evidence="2 3" key="1">
    <citation type="submission" date="2019-03" db="EMBL/GenBank/DDBJ databases">
        <title>Draft genome sequences of novel Actinobacteria.</title>
        <authorList>
            <person name="Sahin N."/>
            <person name="Ay H."/>
            <person name="Saygin H."/>
        </authorList>
    </citation>
    <scope>NUCLEOTIDE SEQUENCE [LARGE SCALE GENOMIC DNA]</scope>
    <source>
        <strain evidence="2 3">DSM 41900</strain>
    </source>
</reference>
<keyword evidence="1" id="KW-1133">Transmembrane helix</keyword>
<dbReference type="AlphaFoldDB" id="A0A4R4TDG8"/>
<gene>
    <name evidence="2" type="ORF">E1283_21905</name>
</gene>
<organism evidence="2 3">
    <name type="scientific">Streptomyces hainanensis</name>
    <dbReference type="NCBI Taxonomy" id="402648"/>
    <lineage>
        <taxon>Bacteria</taxon>
        <taxon>Bacillati</taxon>
        <taxon>Actinomycetota</taxon>
        <taxon>Actinomycetes</taxon>
        <taxon>Kitasatosporales</taxon>
        <taxon>Streptomycetaceae</taxon>
        <taxon>Streptomyces</taxon>
    </lineage>
</organism>
<sequence>MRDDDEPVFRRSRWGTSAYVYNHRNPVGRFLIVLSLVLVAVGLVLMVTGTGPFAPAEPVPTAP</sequence>
<dbReference type="OrthoDB" id="4334501at2"/>
<evidence type="ECO:0000256" key="1">
    <source>
        <dbReference type="SAM" id="Phobius"/>
    </source>
</evidence>
<keyword evidence="1" id="KW-0812">Transmembrane</keyword>
<comment type="caution">
    <text evidence="2">The sequence shown here is derived from an EMBL/GenBank/DDBJ whole genome shotgun (WGS) entry which is preliminary data.</text>
</comment>
<dbReference type="EMBL" id="SMKI01000250">
    <property type="protein sequence ID" value="TDC72369.1"/>
    <property type="molecule type" value="Genomic_DNA"/>
</dbReference>
<name>A0A4R4TDG8_9ACTN</name>
<evidence type="ECO:0000313" key="3">
    <source>
        <dbReference type="Proteomes" id="UP000295345"/>
    </source>
</evidence>
<evidence type="ECO:0000313" key="2">
    <source>
        <dbReference type="EMBL" id="TDC72369.1"/>
    </source>
</evidence>
<proteinExistence type="predicted"/>
<accession>A0A4R4TDG8</accession>
<keyword evidence="3" id="KW-1185">Reference proteome</keyword>
<feature type="transmembrane region" description="Helical" evidence="1">
    <location>
        <begin position="30"/>
        <end position="54"/>
    </location>
</feature>